<organism evidence="1 2">
    <name type="scientific">Aeoliella straminimaris</name>
    <dbReference type="NCBI Taxonomy" id="2954799"/>
    <lineage>
        <taxon>Bacteria</taxon>
        <taxon>Pseudomonadati</taxon>
        <taxon>Planctomycetota</taxon>
        <taxon>Planctomycetia</taxon>
        <taxon>Pirellulales</taxon>
        <taxon>Lacipirellulaceae</taxon>
        <taxon>Aeoliella</taxon>
    </lineage>
</organism>
<gene>
    <name evidence="1" type="ORF">NG895_07930</name>
</gene>
<proteinExistence type="predicted"/>
<dbReference type="EMBL" id="JAMXLR010000026">
    <property type="protein sequence ID" value="MCO6043834.1"/>
    <property type="molecule type" value="Genomic_DNA"/>
</dbReference>
<keyword evidence="2" id="KW-1185">Reference proteome</keyword>
<accession>A0A9X2FCK7</accession>
<dbReference type="RefSeq" id="WP_252851937.1">
    <property type="nucleotide sequence ID" value="NZ_JAMXLR010000026.1"/>
</dbReference>
<evidence type="ECO:0000313" key="1">
    <source>
        <dbReference type="EMBL" id="MCO6043834.1"/>
    </source>
</evidence>
<name>A0A9X2FCK7_9BACT</name>
<comment type="caution">
    <text evidence="1">The sequence shown here is derived from an EMBL/GenBank/DDBJ whole genome shotgun (WGS) entry which is preliminary data.</text>
</comment>
<dbReference type="AlphaFoldDB" id="A0A9X2FCK7"/>
<protein>
    <submittedName>
        <fullName evidence="1">Uncharacterized protein</fullName>
    </submittedName>
</protein>
<evidence type="ECO:0000313" key="2">
    <source>
        <dbReference type="Proteomes" id="UP001155241"/>
    </source>
</evidence>
<dbReference type="Proteomes" id="UP001155241">
    <property type="component" value="Unassembled WGS sequence"/>
</dbReference>
<reference evidence="1" key="1">
    <citation type="submission" date="2022-06" db="EMBL/GenBank/DDBJ databases">
        <title>Aeoliella straminimaris, a novel planctomycete from sediments.</title>
        <authorList>
            <person name="Vitorino I.R."/>
            <person name="Lage O.M."/>
        </authorList>
    </citation>
    <scope>NUCLEOTIDE SEQUENCE</scope>
    <source>
        <strain evidence="1">ICT_H6.2</strain>
    </source>
</reference>
<sequence length="447" mass="49514">MLNSIAQWSWWRKAILLAAVIVVVLGGWTIGRRWYRDGLAAAEIEALRERGQPTNAIELNEYVALRPGEPDATGAWLVPMGNWRSVAGVEPSAAQLLDGYVSEPPLPVESWPRLAEAKTFVAKRQSEYSDIDAALATPGRCVYVRDYRPPSISLPSIGGLRYIWRMLAVRAIVETHGDRQSAALSNLQGMFATTETMKDEPLLVFQLIRLQMVHHSLLYLEVLLPALSAEDASLRQLQDELAGVDMLDSLRVSLIGNRAETLEALDQSWNDKLRSAWHGDDQLSVIRAAAEVEPLLAQDWPGPLELAENYPQEADLRKVGSLSPWGANDVAPSLGPAMIASRVVRIAKTTARVRAAVVAIAAVRYHLQHNTWPESIDQLVPAQLETVPLDPFTGEPLKLLKTDSELRIYSVGFDRQDDAGEEITGPDWEGENCRTGEPDVVFRLRLD</sequence>